<name>A0A3G8ZLI6_9ACTN</name>
<evidence type="ECO:0000313" key="3">
    <source>
        <dbReference type="EMBL" id="AZI58018.1"/>
    </source>
</evidence>
<dbReference type="OrthoDB" id="9153660at2"/>
<feature type="region of interest" description="Disordered" evidence="1">
    <location>
        <begin position="1"/>
        <end position="20"/>
    </location>
</feature>
<proteinExistence type="predicted"/>
<keyword evidence="4" id="KW-1185">Reference proteome</keyword>
<dbReference type="AlphaFoldDB" id="A0A3G8ZLI6"/>
<feature type="domain" description="eCIS core" evidence="2">
    <location>
        <begin position="123"/>
        <end position="199"/>
    </location>
</feature>
<organism evidence="3 4">
    <name type="scientific">Nakamurella antarctica</name>
    <dbReference type="NCBI Taxonomy" id="1902245"/>
    <lineage>
        <taxon>Bacteria</taxon>
        <taxon>Bacillati</taxon>
        <taxon>Actinomycetota</taxon>
        <taxon>Actinomycetes</taxon>
        <taxon>Nakamurellales</taxon>
        <taxon>Nakamurellaceae</taxon>
        <taxon>Nakamurella</taxon>
    </lineage>
</organism>
<dbReference type="Pfam" id="PF13699">
    <property type="entry name" value="eCIS_core"/>
    <property type="match status" value="1"/>
</dbReference>
<evidence type="ECO:0000313" key="4">
    <source>
        <dbReference type="Proteomes" id="UP000268084"/>
    </source>
</evidence>
<feature type="compositionally biased region" description="Basic and acidic residues" evidence="1">
    <location>
        <begin position="245"/>
        <end position="270"/>
    </location>
</feature>
<sequence length="1019" mass="108124">MVPVGNERPSGQQLFAAAEPPARETALPVAVPHAPLGAVLTVGHALDPAEADADARADRALARLDGGGSAPGADAHRHGAGCDHIQRSALPGGSSAHVGFAGGALDSDLSSRIISRKGGGRALDGPLRQRLESGFNQSLSGVRVHTDSAAAALSRSVSARAFTTGKDIFFGAGEYSPETPAGERVLAHEIAHTMQNSDGIGRLFGSKKTPAEIEAAETKKKEKAELKAAEKEQTKAAKATNKKAKANEREEDERLKGERKLGKESREATKDAITLEQTAGDKSSPKAVALYAEFDRLLAMEKEVVTDFIKLGIDPAQEAKMLTADESVKQTHEAEMAKYTEECIDKAYEYVWLKQANSEMRALRPPRETAAERLTAAVRKARNLDRVDDAVRADTKHGQLLSKRVERVYDEYVTELARLTAANIDDPNPQPEDVLEQHAEILTWGKVTDKATLKNRPTDGAIVEAALRDARKRTNISLAPVKKTGSGLETATDIVDQGRSIAGGVLNGASLPIQGALKKVGTPKDKKLQLKAGFTATEPAPLEEKIPIIGGLAKAINSSKKRVDDGQAHDKVVVKPVSVETQASLGFGSATSIFTGLISSVSGIMKMAKAIQTAHGERTPRNIMRAAKACAEGASSVAGVGRSSAELAKAISPGITASVGSVIPGFNIFITVMSIVRNALSLADMSMRVNDTSNQLFEARSRTNGTGVDVMIYPLQHVASVYAKKLEQTVWDTAISISEFATSVATVASGGGYGIPVAVQAGVKLIDLLHTAGHFIADQVIAVQAQSSRKDAMLSLEGAAENQLRKDPSMAVDGIIVQAKDKKDPIAIKFLLGHGVEEADIAAGKIGKIREIVLGEIGESGDPLTAYQSFKKTAGGVLTSAKGVGDKWSKTGALASDRNSLEGGTSRGFRWRLKMMFKGADKFDRSLNKTSVVKTAKEAADGKGQSQQPTAEENHVLLTVGKLRLFRSATADQFQNFMEMVEKLDDTVITDAIALPENDEARGALEALLVDRAQALAKV</sequence>
<reference evidence="3 4" key="2">
    <citation type="submission" date="2018-12" db="EMBL/GenBank/DDBJ databases">
        <title>Nakamurella antarcticus sp. nov., isolated from Antarctica South Shetland Islands soil.</title>
        <authorList>
            <person name="Peng F."/>
        </authorList>
    </citation>
    <scope>NUCLEOTIDE SEQUENCE [LARGE SCALE GENOMIC DNA]</scope>
    <source>
        <strain evidence="3 4">S14-144</strain>
    </source>
</reference>
<dbReference type="Proteomes" id="UP000268084">
    <property type="component" value="Chromosome"/>
</dbReference>
<feature type="region of interest" description="Disordered" evidence="1">
    <location>
        <begin position="217"/>
        <end position="280"/>
    </location>
</feature>
<reference evidence="3 4" key="1">
    <citation type="submission" date="2018-11" db="EMBL/GenBank/DDBJ databases">
        <authorList>
            <person name="Da X."/>
        </authorList>
    </citation>
    <scope>NUCLEOTIDE SEQUENCE [LARGE SCALE GENOMIC DNA]</scope>
    <source>
        <strain evidence="3 4">S14-144</strain>
    </source>
</reference>
<dbReference type="InterPro" id="IPR025295">
    <property type="entry name" value="eCIS_core_dom"/>
</dbReference>
<dbReference type="KEGG" id="nak:EH165_07550"/>
<feature type="compositionally biased region" description="Basic and acidic residues" evidence="1">
    <location>
        <begin position="217"/>
        <end position="235"/>
    </location>
</feature>
<protein>
    <submittedName>
        <fullName evidence="3">DUF4157 domain-containing protein</fullName>
    </submittedName>
</protein>
<gene>
    <name evidence="3" type="ORF">EH165_07550</name>
</gene>
<accession>A0A3G8ZLI6</accession>
<dbReference type="EMBL" id="CP034170">
    <property type="protein sequence ID" value="AZI58018.1"/>
    <property type="molecule type" value="Genomic_DNA"/>
</dbReference>
<evidence type="ECO:0000256" key="1">
    <source>
        <dbReference type="SAM" id="MobiDB-lite"/>
    </source>
</evidence>
<evidence type="ECO:0000259" key="2">
    <source>
        <dbReference type="Pfam" id="PF13699"/>
    </source>
</evidence>